<dbReference type="Gramene" id="AET2Gv20622400.21">
    <property type="protein sequence ID" value="AET2Gv20622400.21"/>
    <property type="gene ID" value="AET2Gv20622400"/>
</dbReference>
<dbReference type="EnsemblPlants" id="AET2Gv20622400.21">
    <property type="protein sequence ID" value="AET2Gv20622400.21"/>
    <property type="gene ID" value="AET2Gv20622400"/>
</dbReference>
<dbReference type="Gramene" id="AET2Gv20622400.4">
    <property type="protein sequence ID" value="AET2Gv20622400.4"/>
    <property type="gene ID" value="AET2Gv20622400"/>
</dbReference>
<proteinExistence type="predicted"/>
<dbReference type="EnsemblPlants" id="AET2Gv20622400.1">
    <property type="protein sequence ID" value="AET2Gv20622400.1"/>
    <property type="gene ID" value="AET2Gv20622400"/>
</dbReference>
<dbReference type="EnsemblPlants" id="AET2Gv20622400.7">
    <property type="protein sequence ID" value="AET2Gv20622400.7"/>
    <property type="gene ID" value="AET2Gv20622400"/>
</dbReference>
<dbReference type="Gramene" id="AET2Gv20622400.7">
    <property type="protein sequence ID" value="AET2Gv20622400.7"/>
    <property type="gene ID" value="AET2Gv20622400"/>
</dbReference>
<keyword evidence="2" id="KW-1185">Reference proteome</keyword>
<dbReference type="EnsemblPlants" id="AET2Gv20622400.8">
    <property type="protein sequence ID" value="AET2Gv20622400.8"/>
    <property type="gene ID" value="AET2Gv20622400"/>
</dbReference>
<reference evidence="2" key="2">
    <citation type="journal article" date="2017" name="Nat. Plants">
        <title>The Aegilops tauschii genome reveals multiple impacts of transposons.</title>
        <authorList>
            <person name="Zhao G."/>
            <person name="Zou C."/>
            <person name="Li K."/>
            <person name="Wang K."/>
            <person name="Li T."/>
            <person name="Gao L."/>
            <person name="Zhang X."/>
            <person name="Wang H."/>
            <person name="Yang Z."/>
            <person name="Liu X."/>
            <person name="Jiang W."/>
            <person name="Mao L."/>
            <person name="Kong X."/>
            <person name="Jiao Y."/>
            <person name="Jia J."/>
        </authorList>
    </citation>
    <scope>NUCLEOTIDE SEQUENCE [LARGE SCALE GENOMIC DNA]</scope>
    <source>
        <strain evidence="2">cv. AL8/78</strain>
    </source>
</reference>
<protein>
    <submittedName>
        <fullName evidence="1">Uncharacterized protein</fullName>
    </submittedName>
</protein>
<name>A0A453BSW8_AEGTS</name>
<dbReference type="AlphaFoldDB" id="A0A453BSW8"/>
<dbReference type="EnsemblPlants" id="AET2Gv20622400.4">
    <property type="protein sequence ID" value="AET2Gv20622400.4"/>
    <property type="gene ID" value="AET2Gv20622400"/>
</dbReference>
<evidence type="ECO:0000313" key="2">
    <source>
        <dbReference type="Proteomes" id="UP000015105"/>
    </source>
</evidence>
<dbReference type="Gramene" id="AET2Gv20622400.20">
    <property type="protein sequence ID" value="AET2Gv20622400.20"/>
    <property type="gene ID" value="AET2Gv20622400"/>
</dbReference>
<reference evidence="1" key="4">
    <citation type="submission" date="2019-03" db="UniProtKB">
        <authorList>
            <consortium name="EnsemblPlants"/>
        </authorList>
    </citation>
    <scope>IDENTIFICATION</scope>
</reference>
<evidence type="ECO:0000313" key="1">
    <source>
        <dbReference type="EnsemblPlants" id="AET2Gv20622400.7"/>
    </source>
</evidence>
<reference evidence="1" key="5">
    <citation type="journal article" date="2021" name="G3 (Bethesda)">
        <title>Aegilops tauschii genome assembly Aet v5.0 features greater sequence contiguity and improved annotation.</title>
        <authorList>
            <person name="Wang L."/>
            <person name="Zhu T."/>
            <person name="Rodriguez J.C."/>
            <person name="Deal K.R."/>
            <person name="Dubcovsky J."/>
            <person name="McGuire P.E."/>
            <person name="Lux T."/>
            <person name="Spannagl M."/>
            <person name="Mayer K.F.X."/>
            <person name="Baldrich P."/>
            <person name="Meyers B.C."/>
            <person name="Huo N."/>
            <person name="Gu Y.Q."/>
            <person name="Zhou H."/>
            <person name="Devos K.M."/>
            <person name="Bennetzen J.L."/>
            <person name="Unver T."/>
            <person name="Budak H."/>
            <person name="Gulick P.J."/>
            <person name="Galiba G."/>
            <person name="Kalapos B."/>
            <person name="Nelson D.R."/>
            <person name="Li P."/>
            <person name="You F.M."/>
            <person name="Luo M.C."/>
            <person name="Dvorak J."/>
        </authorList>
    </citation>
    <scope>NUCLEOTIDE SEQUENCE [LARGE SCALE GENOMIC DNA]</scope>
    <source>
        <strain evidence="1">cv. AL8/78</strain>
    </source>
</reference>
<reference evidence="2" key="1">
    <citation type="journal article" date="2014" name="Science">
        <title>Ancient hybridizations among the ancestral genomes of bread wheat.</title>
        <authorList>
            <consortium name="International Wheat Genome Sequencing Consortium,"/>
            <person name="Marcussen T."/>
            <person name="Sandve S.R."/>
            <person name="Heier L."/>
            <person name="Spannagl M."/>
            <person name="Pfeifer M."/>
            <person name="Jakobsen K.S."/>
            <person name="Wulff B.B."/>
            <person name="Steuernagel B."/>
            <person name="Mayer K.F."/>
            <person name="Olsen O.A."/>
        </authorList>
    </citation>
    <scope>NUCLEOTIDE SEQUENCE [LARGE SCALE GENOMIC DNA]</scope>
    <source>
        <strain evidence="2">cv. AL8/78</strain>
    </source>
</reference>
<dbReference type="Gramene" id="AET2Gv20622400.13">
    <property type="protein sequence ID" value="AET2Gv20622400.13"/>
    <property type="gene ID" value="AET2Gv20622400"/>
</dbReference>
<dbReference type="Gramene" id="AET2Gv20622400.3">
    <property type="protein sequence ID" value="AET2Gv20622400.3"/>
    <property type="gene ID" value="AET2Gv20622400"/>
</dbReference>
<dbReference type="EnsemblPlants" id="AET2Gv20622400.3">
    <property type="protein sequence ID" value="AET2Gv20622400.3"/>
    <property type="gene ID" value="AET2Gv20622400"/>
</dbReference>
<accession>A0A453BSW8</accession>
<reference evidence="1" key="3">
    <citation type="journal article" date="2017" name="Nature">
        <title>Genome sequence of the progenitor of the wheat D genome Aegilops tauschii.</title>
        <authorList>
            <person name="Luo M.C."/>
            <person name="Gu Y.Q."/>
            <person name="Puiu D."/>
            <person name="Wang H."/>
            <person name="Twardziok S.O."/>
            <person name="Deal K.R."/>
            <person name="Huo N."/>
            <person name="Zhu T."/>
            <person name="Wang L."/>
            <person name="Wang Y."/>
            <person name="McGuire P.E."/>
            <person name="Liu S."/>
            <person name="Long H."/>
            <person name="Ramasamy R.K."/>
            <person name="Rodriguez J.C."/>
            <person name="Van S.L."/>
            <person name="Yuan L."/>
            <person name="Wang Z."/>
            <person name="Xia Z."/>
            <person name="Xiao L."/>
            <person name="Anderson O.D."/>
            <person name="Ouyang S."/>
            <person name="Liang Y."/>
            <person name="Zimin A.V."/>
            <person name="Pertea G."/>
            <person name="Qi P."/>
            <person name="Bennetzen J.L."/>
            <person name="Dai X."/>
            <person name="Dawson M.W."/>
            <person name="Muller H.G."/>
            <person name="Kugler K."/>
            <person name="Rivarola-Duarte L."/>
            <person name="Spannagl M."/>
            <person name="Mayer K.F.X."/>
            <person name="Lu F.H."/>
            <person name="Bevan M.W."/>
            <person name="Leroy P."/>
            <person name="Li P."/>
            <person name="You F.M."/>
            <person name="Sun Q."/>
            <person name="Liu Z."/>
            <person name="Lyons E."/>
            <person name="Wicker T."/>
            <person name="Salzberg S.L."/>
            <person name="Devos K.M."/>
            <person name="Dvorak J."/>
        </authorList>
    </citation>
    <scope>NUCLEOTIDE SEQUENCE [LARGE SCALE GENOMIC DNA]</scope>
    <source>
        <strain evidence="1">cv. AL8/78</strain>
    </source>
</reference>
<dbReference type="EnsemblPlants" id="AET2Gv20622400.20">
    <property type="protein sequence ID" value="AET2Gv20622400.20"/>
    <property type="gene ID" value="AET2Gv20622400"/>
</dbReference>
<dbReference type="Gramene" id="AET2Gv20622400.8">
    <property type="protein sequence ID" value="AET2Gv20622400.8"/>
    <property type="gene ID" value="AET2Gv20622400"/>
</dbReference>
<dbReference type="Gramene" id="AET2Gv20622400.1">
    <property type="protein sequence ID" value="AET2Gv20622400.1"/>
    <property type="gene ID" value="AET2Gv20622400"/>
</dbReference>
<organism evidence="1 2">
    <name type="scientific">Aegilops tauschii subsp. strangulata</name>
    <name type="common">Goatgrass</name>
    <dbReference type="NCBI Taxonomy" id="200361"/>
    <lineage>
        <taxon>Eukaryota</taxon>
        <taxon>Viridiplantae</taxon>
        <taxon>Streptophyta</taxon>
        <taxon>Embryophyta</taxon>
        <taxon>Tracheophyta</taxon>
        <taxon>Spermatophyta</taxon>
        <taxon>Magnoliopsida</taxon>
        <taxon>Liliopsida</taxon>
        <taxon>Poales</taxon>
        <taxon>Poaceae</taxon>
        <taxon>BOP clade</taxon>
        <taxon>Pooideae</taxon>
        <taxon>Triticodae</taxon>
        <taxon>Triticeae</taxon>
        <taxon>Triticinae</taxon>
        <taxon>Aegilops</taxon>
    </lineage>
</organism>
<sequence>MLHQLFNFNFTLFPWIVGVVKRQTVSHIGNDDEVPISRRKRPVRERLGNNVSDSDSYGSQQSNKGYICFIYITHGKFWDEVCTILLNISLMHGYKLNIVYCDLWRKKHQMHIDEKSYLIPLAIFVTNYSSRLSISRTDIWIIQEQT</sequence>
<dbReference type="Gramene" id="AET2Gv20622400.12">
    <property type="protein sequence ID" value="AET2Gv20622400.12"/>
    <property type="gene ID" value="AET2Gv20622400"/>
</dbReference>
<dbReference type="EnsemblPlants" id="AET2Gv20622400.13">
    <property type="protein sequence ID" value="AET2Gv20622400.13"/>
    <property type="gene ID" value="AET2Gv20622400"/>
</dbReference>
<dbReference type="EnsemblPlants" id="AET2Gv20622400.12">
    <property type="protein sequence ID" value="AET2Gv20622400.12"/>
    <property type="gene ID" value="AET2Gv20622400"/>
</dbReference>
<dbReference type="Proteomes" id="UP000015105">
    <property type="component" value="Chromosome 2D"/>
</dbReference>